<proteinExistence type="predicted"/>
<protein>
    <submittedName>
        <fullName evidence="1">Uncharacterized protein</fullName>
    </submittedName>
</protein>
<reference evidence="1 2" key="1">
    <citation type="submission" date="2015-09" db="EMBL/GenBank/DDBJ databases">
        <title>Draft genome sequence of Kouleothrix aurantiaca JCM 19913.</title>
        <authorList>
            <person name="Hemp J."/>
        </authorList>
    </citation>
    <scope>NUCLEOTIDE SEQUENCE [LARGE SCALE GENOMIC DNA]</scope>
    <source>
        <strain evidence="1 2">COM-B</strain>
    </source>
</reference>
<dbReference type="Proteomes" id="UP000050509">
    <property type="component" value="Unassembled WGS sequence"/>
</dbReference>
<organism evidence="1 2">
    <name type="scientific">Kouleothrix aurantiaca</name>
    <dbReference type="NCBI Taxonomy" id="186479"/>
    <lineage>
        <taxon>Bacteria</taxon>
        <taxon>Bacillati</taxon>
        <taxon>Chloroflexota</taxon>
        <taxon>Chloroflexia</taxon>
        <taxon>Chloroflexales</taxon>
        <taxon>Roseiflexineae</taxon>
        <taxon>Roseiflexaceae</taxon>
        <taxon>Kouleothrix</taxon>
    </lineage>
</organism>
<name>A0A0N8PT53_9CHLR</name>
<dbReference type="EMBL" id="LJCR01000038">
    <property type="protein sequence ID" value="KPV54565.1"/>
    <property type="molecule type" value="Genomic_DNA"/>
</dbReference>
<evidence type="ECO:0000313" key="2">
    <source>
        <dbReference type="Proteomes" id="UP000050509"/>
    </source>
</evidence>
<keyword evidence="2" id="KW-1185">Reference proteome</keyword>
<gene>
    <name evidence="1" type="ORF">SE17_02950</name>
</gene>
<comment type="caution">
    <text evidence="1">The sequence shown here is derived from an EMBL/GenBank/DDBJ whole genome shotgun (WGS) entry which is preliminary data.</text>
</comment>
<dbReference type="AlphaFoldDB" id="A0A0N8PT53"/>
<accession>A0A0N8PT53</accession>
<evidence type="ECO:0000313" key="1">
    <source>
        <dbReference type="EMBL" id="KPV54565.1"/>
    </source>
</evidence>
<sequence>MCEQPHLANTKRVLYSSMDRAVIEATLREQIAVNPALEGITLDTLFTRVVPKDSSHGPLVLIEMLRLDQNGNRS</sequence>